<dbReference type="Proteomes" id="UP000295793">
    <property type="component" value="Unassembled WGS sequence"/>
</dbReference>
<protein>
    <submittedName>
        <fullName evidence="3">Acid stress-induced BolA-like protein IbaG/YrbA</fullName>
    </submittedName>
</protein>
<dbReference type="RefSeq" id="WP_132703361.1">
    <property type="nucleotide sequence ID" value="NZ_SLZR01000019.1"/>
</dbReference>
<proteinExistence type="inferred from homology"/>
<evidence type="ECO:0000256" key="2">
    <source>
        <dbReference type="RuleBase" id="RU003860"/>
    </source>
</evidence>
<dbReference type="Gene3D" id="3.30.300.90">
    <property type="entry name" value="BolA-like"/>
    <property type="match status" value="1"/>
</dbReference>
<dbReference type="PANTHER" id="PTHR46229">
    <property type="entry name" value="BOLA TRANSCRIPTION REGULATOR"/>
    <property type="match status" value="1"/>
</dbReference>
<dbReference type="SUPFAM" id="SSF82657">
    <property type="entry name" value="BolA-like"/>
    <property type="match status" value="1"/>
</dbReference>
<comment type="similarity">
    <text evidence="1 2">Belongs to the BolA/IbaG family.</text>
</comment>
<dbReference type="InterPro" id="IPR050961">
    <property type="entry name" value="BolA/IbaG_stress_morph_reg"/>
</dbReference>
<dbReference type="AlphaFoldDB" id="A0A4R3I1A3"/>
<comment type="caution">
    <text evidence="3">The sequence shown here is derived from an EMBL/GenBank/DDBJ whole genome shotgun (WGS) entry which is preliminary data.</text>
</comment>
<dbReference type="InterPro" id="IPR036065">
    <property type="entry name" value="BolA-like_sf"/>
</dbReference>
<keyword evidence="4" id="KW-1185">Reference proteome</keyword>
<dbReference type="OrthoDB" id="9812890at2"/>
<dbReference type="Pfam" id="PF01722">
    <property type="entry name" value="BolA"/>
    <property type="match status" value="1"/>
</dbReference>
<dbReference type="InterPro" id="IPR002634">
    <property type="entry name" value="BolA"/>
</dbReference>
<dbReference type="EMBL" id="SLZR01000019">
    <property type="protein sequence ID" value="TCS37629.1"/>
    <property type="molecule type" value="Genomic_DNA"/>
</dbReference>
<evidence type="ECO:0000313" key="4">
    <source>
        <dbReference type="Proteomes" id="UP000295793"/>
    </source>
</evidence>
<organism evidence="3 4">
    <name type="scientific">Reinekea marinisedimentorum</name>
    <dbReference type="NCBI Taxonomy" id="230495"/>
    <lineage>
        <taxon>Bacteria</taxon>
        <taxon>Pseudomonadati</taxon>
        <taxon>Pseudomonadota</taxon>
        <taxon>Gammaproteobacteria</taxon>
        <taxon>Oceanospirillales</taxon>
        <taxon>Saccharospirillaceae</taxon>
        <taxon>Reinekea</taxon>
    </lineage>
</organism>
<reference evidence="3 4" key="1">
    <citation type="submission" date="2019-03" db="EMBL/GenBank/DDBJ databases">
        <title>Genomic Encyclopedia of Archaeal and Bacterial Type Strains, Phase II (KMG-II): from individual species to whole genera.</title>
        <authorList>
            <person name="Goeker M."/>
        </authorList>
    </citation>
    <scope>NUCLEOTIDE SEQUENCE [LARGE SCALE GENOMIC DNA]</scope>
    <source>
        <strain evidence="3 4">DSM 15388</strain>
    </source>
</reference>
<evidence type="ECO:0000256" key="1">
    <source>
        <dbReference type="ARBA" id="ARBA00005578"/>
    </source>
</evidence>
<name>A0A4R3I1A3_9GAMM</name>
<accession>A0A4R3I1A3</accession>
<dbReference type="PIRSF" id="PIRSF003113">
    <property type="entry name" value="BolA"/>
    <property type="match status" value="1"/>
</dbReference>
<dbReference type="PANTHER" id="PTHR46229:SF4">
    <property type="entry name" value="ACID STRESS PROTEIN IBAG"/>
    <property type="match status" value="1"/>
</dbReference>
<gene>
    <name evidence="3" type="ORF">BCF53_11951</name>
</gene>
<evidence type="ECO:0000313" key="3">
    <source>
        <dbReference type="EMBL" id="TCS37629.1"/>
    </source>
</evidence>
<sequence length="76" mass="8245">MTAEDLKKLVEANFANAAVEVSGEGANFTVNIVSDAFESKRPVQRQQMVYAVLNEFIASGEIHAVTMNLKTQTEAA</sequence>